<organism evidence="1 2">
    <name type="scientific">Sporosarcina globispora</name>
    <name type="common">Bacillus globisporus</name>
    <dbReference type="NCBI Taxonomy" id="1459"/>
    <lineage>
        <taxon>Bacteria</taxon>
        <taxon>Bacillati</taxon>
        <taxon>Bacillota</taxon>
        <taxon>Bacilli</taxon>
        <taxon>Bacillales</taxon>
        <taxon>Caryophanaceae</taxon>
        <taxon>Sporosarcina</taxon>
    </lineage>
</organism>
<evidence type="ECO:0000313" key="2">
    <source>
        <dbReference type="Proteomes" id="UP000037109"/>
    </source>
</evidence>
<gene>
    <name evidence="1" type="ORF">AF332_12960</name>
</gene>
<protein>
    <submittedName>
        <fullName evidence="1">Uncharacterized protein</fullName>
    </submittedName>
</protein>
<keyword evidence="2" id="KW-1185">Reference proteome</keyword>
<dbReference type="EMBL" id="LGUF01000007">
    <property type="protein sequence ID" value="KON87650.1"/>
    <property type="molecule type" value="Genomic_DNA"/>
</dbReference>
<dbReference type="STRING" id="1459.AF332_12960"/>
<accession>A0A0M0GCK8</accession>
<proteinExistence type="predicted"/>
<dbReference type="AlphaFoldDB" id="A0A0M0GCK8"/>
<dbReference type="OrthoDB" id="2909996at2"/>
<name>A0A0M0GCK8_SPOGL</name>
<dbReference type="RefSeq" id="WP_053435005.1">
    <property type="nucleotide sequence ID" value="NZ_LGUF01000007.1"/>
</dbReference>
<dbReference type="Proteomes" id="UP000037109">
    <property type="component" value="Unassembled WGS sequence"/>
</dbReference>
<sequence length="91" mass="10377">MELIKKEDLDGFVRRNVQVAILDEEGNDKAPFVHKEIIKTGLCPDGTHLRIYFDHMNFFAVPLTSSVEASDSRWTALDQKAGLKYVIKKRA</sequence>
<comment type="caution">
    <text evidence="1">The sequence shown here is derived from an EMBL/GenBank/DDBJ whole genome shotgun (WGS) entry which is preliminary data.</text>
</comment>
<reference evidence="2" key="1">
    <citation type="submission" date="2015-07" db="EMBL/GenBank/DDBJ databases">
        <title>Fjat-10036 dsm4.</title>
        <authorList>
            <person name="Liu B."/>
            <person name="Wang J."/>
            <person name="Zhu Y."/>
            <person name="Liu G."/>
            <person name="Chen Q."/>
            <person name="Chen Z."/>
            <person name="Lan J."/>
            <person name="Che J."/>
            <person name="Ge C."/>
            <person name="Shi H."/>
            <person name="Pan Z."/>
            <person name="Liu X."/>
        </authorList>
    </citation>
    <scope>NUCLEOTIDE SEQUENCE [LARGE SCALE GENOMIC DNA]</scope>
    <source>
        <strain evidence="2">DSM 4</strain>
    </source>
</reference>
<evidence type="ECO:0000313" key="1">
    <source>
        <dbReference type="EMBL" id="KON87650.1"/>
    </source>
</evidence>
<dbReference type="PATRIC" id="fig|1459.3.peg.2797"/>